<reference evidence="1 2" key="1">
    <citation type="submission" date="2016-11" db="EMBL/GenBank/DDBJ databases">
        <authorList>
            <consortium name="Pathogen Informatics"/>
        </authorList>
    </citation>
    <scope>NUCLEOTIDE SEQUENCE [LARGE SCALE GENOMIC DNA]</scope>
    <source>
        <strain evidence="1 2">968</strain>
    </source>
</reference>
<evidence type="ECO:0000313" key="2">
    <source>
        <dbReference type="Proteomes" id="UP000185183"/>
    </source>
</evidence>
<organism evidence="1 2">
    <name type="scientific">Mycobacteroides abscessus subsp. bolletii</name>
    <dbReference type="NCBI Taxonomy" id="319705"/>
    <lineage>
        <taxon>Bacteria</taxon>
        <taxon>Bacillati</taxon>
        <taxon>Actinomycetota</taxon>
        <taxon>Actinomycetes</taxon>
        <taxon>Mycobacteriales</taxon>
        <taxon>Mycobacteriaceae</taxon>
        <taxon>Mycobacteroides</taxon>
        <taxon>Mycobacteroides abscessus</taxon>
    </lineage>
</organism>
<evidence type="ECO:0000313" key="1">
    <source>
        <dbReference type="EMBL" id="SHW88940.1"/>
    </source>
</evidence>
<gene>
    <name evidence="1" type="ORF">SAMEA2275694_00644</name>
</gene>
<comment type="caution">
    <text evidence="1">The sequence shown here is derived from an EMBL/GenBank/DDBJ whole genome shotgun (WGS) entry which is preliminary data.</text>
</comment>
<sequence>MRRLSARAVGTCVLTIRVADGVAKERAMAIPEGRPREPMTSSQTECSPIEQLAIDELADVLSEAYGTDFGSSRRSS</sequence>
<dbReference type="AlphaFoldDB" id="A0A9Q7SAS8"/>
<proteinExistence type="predicted"/>
<protein>
    <submittedName>
        <fullName evidence="1">Uncharacterized protein</fullName>
    </submittedName>
</protein>
<dbReference type="Proteomes" id="UP000185183">
    <property type="component" value="Unassembled WGS sequence"/>
</dbReference>
<accession>A0A9Q7SAS8</accession>
<dbReference type="EMBL" id="FSFA01000001">
    <property type="protein sequence ID" value="SHW88940.1"/>
    <property type="molecule type" value="Genomic_DNA"/>
</dbReference>
<name>A0A9Q7SAS8_9MYCO</name>